<reference evidence="1 2" key="1">
    <citation type="submission" date="2013-08" db="EMBL/GenBank/DDBJ databases">
        <authorList>
            <person name="Weinstock G."/>
            <person name="Sodergren E."/>
            <person name="Wylie T."/>
            <person name="Fulton L."/>
            <person name="Fulton R."/>
            <person name="Fronick C."/>
            <person name="O'Laughlin M."/>
            <person name="Godfrey J."/>
            <person name="Miner T."/>
            <person name="Herter B."/>
            <person name="Appelbaum E."/>
            <person name="Cordes M."/>
            <person name="Lek S."/>
            <person name="Wollam A."/>
            <person name="Pepin K.H."/>
            <person name="Palsikar V.B."/>
            <person name="Mitreva M."/>
            <person name="Wilson R.K."/>
        </authorList>
    </citation>
    <scope>NUCLEOTIDE SEQUENCE [LARGE SCALE GENOMIC DNA]</scope>
    <source>
        <strain evidence="1 2">ATCC 12856</strain>
    </source>
</reference>
<dbReference type="EMBL" id="AWSJ01000148">
    <property type="protein sequence ID" value="ERI09500.1"/>
    <property type="molecule type" value="Genomic_DNA"/>
</dbReference>
<dbReference type="HOGENOM" id="CLU_161841_1_1_9"/>
<accession>U1X3D9</accession>
<organism evidence="1 2">
    <name type="scientific">Aneurinibacillus aneurinilyticus ATCC 12856</name>
    <dbReference type="NCBI Taxonomy" id="649747"/>
    <lineage>
        <taxon>Bacteria</taxon>
        <taxon>Bacillati</taxon>
        <taxon>Bacillota</taxon>
        <taxon>Bacilli</taxon>
        <taxon>Bacillales</taxon>
        <taxon>Paenibacillaceae</taxon>
        <taxon>Aneurinibacillus group</taxon>
        <taxon>Aneurinibacillus</taxon>
    </lineage>
</organism>
<dbReference type="PATRIC" id="fig|649747.3.peg.2207"/>
<name>U1X3D9_ANEAE</name>
<gene>
    <name evidence="1" type="ORF">HMPREF0083_02429</name>
</gene>
<dbReference type="Pfam" id="PF13797">
    <property type="entry name" value="Post_transc_reg"/>
    <property type="match status" value="1"/>
</dbReference>
<evidence type="ECO:0008006" key="3">
    <source>
        <dbReference type="Google" id="ProtNLM"/>
    </source>
</evidence>
<keyword evidence="2" id="KW-1185">Reference proteome</keyword>
<dbReference type="eggNOG" id="ENOG503317Q">
    <property type="taxonomic scope" value="Bacteria"/>
</dbReference>
<dbReference type="AlphaFoldDB" id="U1X3D9"/>
<evidence type="ECO:0000313" key="1">
    <source>
        <dbReference type="EMBL" id="ERI09500.1"/>
    </source>
</evidence>
<protein>
    <recommendedName>
        <fullName evidence="3">Post-transcriptional regulator</fullName>
    </recommendedName>
</protein>
<dbReference type="InterPro" id="IPR025716">
    <property type="entry name" value="Post-transcriptional_regulator"/>
</dbReference>
<dbReference type="STRING" id="649747.HMPREF0083_02429"/>
<proteinExistence type="predicted"/>
<dbReference type="Proteomes" id="UP000016511">
    <property type="component" value="Unassembled WGS sequence"/>
</dbReference>
<comment type="caution">
    <text evidence="1">The sequence shown here is derived from an EMBL/GenBank/DDBJ whole genome shotgun (WGS) entry which is preliminary data.</text>
</comment>
<evidence type="ECO:0000313" key="2">
    <source>
        <dbReference type="Proteomes" id="UP000016511"/>
    </source>
</evidence>
<sequence>MHVPQVNMPEIDETGGFAKMWKYPMDEQLAYVCEIKAQEFAMLGYDDVTVEEIWECISEKYKEMPSLHKVVNDILSLKPGRWMNWVTMRAFRGELM</sequence>